<dbReference type="FunFam" id="3.40.50.620:FF:000145">
    <property type="entry name" value="ATP-binding domain containing protein"/>
    <property type="match status" value="1"/>
</dbReference>
<evidence type="ECO:0000313" key="14">
    <source>
        <dbReference type="Proteomes" id="UP000077671"/>
    </source>
</evidence>
<evidence type="ECO:0000256" key="6">
    <source>
        <dbReference type="ARBA" id="ARBA00022840"/>
    </source>
</evidence>
<keyword evidence="4" id="KW-0436">Ligase</keyword>
<dbReference type="AlphaFoldDB" id="A0A177U3Q0"/>
<evidence type="ECO:0000256" key="5">
    <source>
        <dbReference type="ARBA" id="ARBA00022741"/>
    </source>
</evidence>
<keyword evidence="15" id="KW-1185">Reference proteome</keyword>
<dbReference type="GO" id="GO:0017183">
    <property type="term" value="P:protein histidyl modification to diphthamide"/>
    <property type="evidence" value="ECO:0007669"/>
    <property type="project" value="TreeGrafter"/>
</dbReference>
<accession>A0A177U3Q0</accession>
<reference evidence="13" key="2">
    <citation type="journal article" date="2019" name="IMA Fungus">
        <title>Genome sequencing and comparison of five Tilletia species to identify candidate genes for the detection of regulated species infecting wheat.</title>
        <authorList>
            <person name="Nguyen H.D.T."/>
            <person name="Sultana T."/>
            <person name="Kesanakurti P."/>
            <person name="Hambleton S."/>
        </authorList>
    </citation>
    <scope>NUCLEOTIDE SEQUENCE</scope>
    <source>
        <strain evidence="13">DAOMC 238032</strain>
    </source>
</reference>
<evidence type="ECO:0000256" key="7">
    <source>
        <dbReference type="ARBA" id="ARBA00029814"/>
    </source>
</evidence>
<feature type="domain" description="Diphthamide synthase" evidence="11">
    <location>
        <begin position="1"/>
        <end position="74"/>
    </location>
</feature>
<feature type="domain" description="Diphthamide synthase" evidence="11">
    <location>
        <begin position="97"/>
        <end position="247"/>
    </location>
</feature>
<dbReference type="EMBL" id="LWDD02001347">
    <property type="protein sequence ID" value="KAE8249010.1"/>
    <property type="molecule type" value="Genomic_DNA"/>
</dbReference>
<dbReference type="GO" id="GO:0005524">
    <property type="term" value="F:ATP binding"/>
    <property type="evidence" value="ECO:0007669"/>
    <property type="project" value="UniProtKB-KW"/>
</dbReference>
<dbReference type="Gene3D" id="3.30.1330.40">
    <property type="entry name" value="RutC-like"/>
    <property type="match status" value="2"/>
</dbReference>
<dbReference type="Proteomes" id="UP000077671">
    <property type="component" value="Unassembled WGS sequence"/>
</dbReference>
<dbReference type="InterPro" id="IPR014729">
    <property type="entry name" value="Rossmann-like_a/b/a_fold"/>
</dbReference>
<feature type="region of interest" description="Disordered" evidence="10">
    <location>
        <begin position="77"/>
        <end position="98"/>
    </location>
</feature>
<dbReference type="InterPro" id="IPR030662">
    <property type="entry name" value="DPH6/MJ0570"/>
</dbReference>
<dbReference type="Pfam" id="PF01902">
    <property type="entry name" value="Diphthami_syn_2"/>
    <property type="match status" value="2"/>
</dbReference>
<dbReference type="Gene3D" id="3.40.50.620">
    <property type="entry name" value="HUPs"/>
    <property type="match status" value="1"/>
</dbReference>
<dbReference type="PANTHER" id="PTHR12196">
    <property type="entry name" value="DOMAIN OF UNKNOWN FUNCTION 71 DUF71 -CONTAINING PROTEIN"/>
    <property type="match status" value="1"/>
</dbReference>
<proteinExistence type="predicted"/>
<dbReference type="GO" id="GO:0017178">
    <property type="term" value="F:diphthine-ammonia ligase activity"/>
    <property type="evidence" value="ECO:0007669"/>
    <property type="project" value="UniProtKB-EC"/>
</dbReference>
<evidence type="ECO:0000256" key="9">
    <source>
        <dbReference type="ARBA" id="ARBA00048108"/>
    </source>
</evidence>
<dbReference type="Proteomes" id="UP000836402">
    <property type="component" value="Unassembled WGS sequence"/>
</dbReference>
<evidence type="ECO:0000259" key="11">
    <source>
        <dbReference type="Pfam" id="PF01902"/>
    </source>
</evidence>
<name>A0A177U3Q0_9BASI</name>
<dbReference type="PANTHER" id="PTHR12196:SF2">
    <property type="entry name" value="DIPHTHINE--AMMONIA LIGASE"/>
    <property type="match status" value="1"/>
</dbReference>
<organism evidence="13 14">
    <name type="scientific">Tilletia caries</name>
    <name type="common">wheat bunt fungus</name>
    <dbReference type="NCBI Taxonomy" id="13290"/>
    <lineage>
        <taxon>Eukaryota</taxon>
        <taxon>Fungi</taxon>
        <taxon>Dikarya</taxon>
        <taxon>Basidiomycota</taxon>
        <taxon>Ustilaginomycotina</taxon>
        <taxon>Exobasidiomycetes</taxon>
        <taxon>Tilletiales</taxon>
        <taxon>Tilletiaceae</taxon>
        <taxon>Tilletia</taxon>
    </lineage>
</organism>
<gene>
    <name evidence="13" type="ORF">A4X03_0g6678</name>
    <name evidence="12" type="ORF">JKIAZH3_G8241</name>
</gene>
<protein>
    <recommendedName>
        <fullName evidence="3">Diphthine--ammonia ligase</fullName>
        <ecNumber evidence="2">6.3.1.14</ecNumber>
    </recommendedName>
    <alternativeName>
        <fullName evidence="7">Diphthamide synthase</fullName>
    </alternativeName>
    <alternativeName>
        <fullName evidence="8">Diphthamide synthetase</fullName>
    </alternativeName>
</protein>
<evidence type="ECO:0000256" key="8">
    <source>
        <dbReference type="ARBA" id="ARBA00031552"/>
    </source>
</evidence>
<evidence type="ECO:0000313" key="13">
    <source>
        <dbReference type="EMBL" id="KAE8249010.1"/>
    </source>
</evidence>
<evidence type="ECO:0000256" key="3">
    <source>
        <dbReference type="ARBA" id="ARBA00018426"/>
    </source>
</evidence>
<comment type="caution">
    <text evidence="13">The sequence shown here is derived from an EMBL/GenBank/DDBJ whole genome shotgun (WGS) entry which is preliminary data.</text>
</comment>
<dbReference type="InterPro" id="IPR035959">
    <property type="entry name" value="RutC-like_sf"/>
</dbReference>
<feature type="compositionally biased region" description="Acidic residues" evidence="10">
    <location>
        <begin position="632"/>
        <end position="641"/>
    </location>
</feature>
<dbReference type="Gene3D" id="3.90.1490.10">
    <property type="entry name" value="putative n-type atp pyrophosphatase, domain 2"/>
    <property type="match status" value="1"/>
</dbReference>
<evidence type="ECO:0000256" key="2">
    <source>
        <dbReference type="ARBA" id="ARBA00012089"/>
    </source>
</evidence>
<dbReference type="FunFam" id="3.90.1490.10:FF:000001">
    <property type="entry name" value="Diphthine--ammonia ligase"/>
    <property type="match status" value="1"/>
</dbReference>
<evidence type="ECO:0000256" key="4">
    <source>
        <dbReference type="ARBA" id="ARBA00022598"/>
    </source>
</evidence>
<dbReference type="EMBL" id="CAJHJG010003506">
    <property type="protein sequence ID" value="CAD6932603.1"/>
    <property type="molecule type" value="Genomic_DNA"/>
</dbReference>
<sequence length="813" mass="87962">MKVVGLLSGGKDSCYNLCHCVRQGHEIVALATLAPPAGKDEIDSYMYQTVGHDAVHLVAQALGVPLYRRSITGQPVNQEMQYRRKDSPGDADHSAAQDETEDLLDLLLEVKNNHPDVEGVSVGAILSNYQRIRVEHVSLRPELQLTPLTYLWQRSQDDLLAEMVDAGVNAVLIKVAGIGLDERDLGKSLAQMQPKLRKLNANYGAHICGEGGEYETLTLDCPLFKNRIELVETEVVTHAEAAFASVAYLRVIKANLVAKSNDAPSMDSIHIPAGLDALGLRTLEAVAAASEADCSPNATLASIAQTTYSGASASSRPHLHHSGNWYHVSNVNGATSEGMVPETIEEETAAMFKKLKATLEEAQLTLQHVTHVNLYLVSQADFARVNAVYKTIFQEAPPSRACVGTRVRKGDLVRVALDAVAVDDWNERRCLHVQGRGYWAPANIGPYSQAMLARERISIAGQIGLRPADLSLPIEDFDLQCALSLQHARRIHVAVLEGAGLQPADADAAVEGGVCWIENVDVDDASSAKLACRIAKARAAWSTQPSSSDPEHNSDGGNSDDEQFSDDEDPRTRTQQNEITPWLAGDGRQAKATDLPMLYVVVPFQGLPRGAGIEWQLTACTGRSAAVASSTLEDEDDDEDSPSWGLSKSSPIQRGEINITVEGTRRLRLVWHTFTSVKSQSSVGIMTVQQYRSGLPSSAQDSKTEDGDLSALRKQVGAALSIRVFVTARGAEAESGESSVFDLAMKLLQEGTTTLEPRAMPVWVDALFAQHDSSGSGDLERIEHTTQDDPSNLSDITAPIEAAFVWNSVTNIM</sequence>
<dbReference type="InterPro" id="IPR006175">
    <property type="entry name" value="YjgF/YER057c/UK114"/>
</dbReference>
<evidence type="ECO:0000313" key="12">
    <source>
        <dbReference type="EMBL" id="CAD6932603.1"/>
    </source>
</evidence>
<dbReference type="SUPFAM" id="SSF55298">
    <property type="entry name" value="YjgF-like"/>
    <property type="match status" value="2"/>
</dbReference>
<comment type="pathway">
    <text evidence="1">Protein modification; peptidyl-diphthamide biosynthesis.</text>
</comment>
<evidence type="ECO:0000256" key="1">
    <source>
        <dbReference type="ARBA" id="ARBA00005156"/>
    </source>
</evidence>
<evidence type="ECO:0000313" key="15">
    <source>
        <dbReference type="Proteomes" id="UP000836402"/>
    </source>
</evidence>
<dbReference type="SUPFAM" id="SSF52402">
    <property type="entry name" value="Adenine nucleotide alpha hydrolases-like"/>
    <property type="match status" value="1"/>
</dbReference>
<dbReference type="NCBIfam" id="TIGR00290">
    <property type="entry name" value="MJ0570_dom"/>
    <property type="match status" value="1"/>
</dbReference>
<feature type="region of interest" description="Disordered" evidence="10">
    <location>
        <begin position="541"/>
        <end position="587"/>
    </location>
</feature>
<keyword evidence="5" id="KW-0547">Nucleotide-binding</keyword>
<reference evidence="13" key="1">
    <citation type="submission" date="2016-04" db="EMBL/GenBank/DDBJ databases">
        <authorList>
            <person name="Nguyen H.D."/>
            <person name="Kesanakurti P."/>
            <person name="Cullis J."/>
            <person name="Levesque C.A."/>
            <person name="Hambleton S."/>
        </authorList>
    </citation>
    <scope>NUCLEOTIDE SEQUENCE</scope>
    <source>
        <strain evidence="13">DAOMC 238032</strain>
    </source>
</reference>
<reference evidence="12" key="3">
    <citation type="submission" date="2020-10" db="EMBL/GenBank/DDBJ databases">
        <authorList>
            <person name="Sedaghatjoo S."/>
        </authorList>
    </citation>
    <scope>NUCLEOTIDE SEQUENCE</scope>
    <source>
        <strain evidence="12">AZH3</strain>
    </source>
</reference>
<dbReference type="Pfam" id="PF01042">
    <property type="entry name" value="Ribonuc_L-PSP"/>
    <property type="match status" value="1"/>
</dbReference>
<feature type="compositionally biased region" description="Basic and acidic residues" evidence="10">
    <location>
        <begin position="81"/>
        <end position="96"/>
    </location>
</feature>
<comment type="catalytic activity">
    <reaction evidence="9">
        <text>diphthine-[translation elongation factor 2] + NH4(+) + ATP = diphthamide-[translation elongation factor 2] + AMP + diphosphate + H(+)</text>
        <dbReference type="Rhea" id="RHEA:19753"/>
        <dbReference type="Rhea" id="RHEA-COMP:10172"/>
        <dbReference type="Rhea" id="RHEA-COMP:10174"/>
        <dbReference type="ChEBI" id="CHEBI:15378"/>
        <dbReference type="ChEBI" id="CHEBI:16692"/>
        <dbReference type="ChEBI" id="CHEBI:28938"/>
        <dbReference type="ChEBI" id="CHEBI:30616"/>
        <dbReference type="ChEBI" id="CHEBI:33019"/>
        <dbReference type="ChEBI" id="CHEBI:82696"/>
        <dbReference type="ChEBI" id="CHEBI:456215"/>
        <dbReference type="EC" id="6.3.1.14"/>
    </reaction>
</comment>
<dbReference type="InterPro" id="IPR002761">
    <property type="entry name" value="Diphthami_syn_dom"/>
</dbReference>
<dbReference type="CDD" id="cd01994">
    <property type="entry name" value="AANH_PF0828-like"/>
    <property type="match status" value="1"/>
</dbReference>
<keyword evidence="6" id="KW-0067">ATP-binding</keyword>
<evidence type="ECO:0000256" key="10">
    <source>
        <dbReference type="SAM" id="MobiDB-lite"/>
    </source>
</evidence>
<feature type="compositionally biased region" description="Acidic residues" evidence="10">
    <location>
        <begin position="558"/>
        <end position="569"/>
    </location>
</feature>
<dbReference type="EC" id="6.3.1.14" evidence="2"/>
<feature type="region of interest" description="Disordered" evidence="10">
    <location>
        <begin position="628"/>
        <end position="650"/>
    </location>
</feature>